<keyword evidence="3" id="KW-0808">Transferase</keyword>
<dbReference type="GO" id="GO:0005886">
    <property type="term" value="C:plasma membrane"/>
    <property type="evidence" value="ECO:0007669"/>
    <property type="project" value="TreeGrafter"/>
</dbReference>
<organism evidence="3 4">
    <name type="scientific">Diaminobutyricimonas aerilata</name>
    <dbReference type="NCBI Taxonomy" id="1162967"/>
    <lineage>
        <taxon>Bacteria</taxon>
        <taxon>Bacillati</taxon>
        <taxon>Actinomycetota</taxon>
        <taxon>Actinomycetes</taxon>
        <taxon>Micrococcales</taxon>
        <taxon>Microbacteriaceae</taxon>
        <taxon>Diaminobutyricimonas</taxon>
    </lineage>
</organism>
<evidence type="ECO:0000313" key="4">
    <source>
        <dbReference type="Proteomes" id="UP000228758"/>
    </source>
</evidence>
<dbReference type="PANTHER" id="PTHR30627">
    <property type="entry name" value="PEPTIDOGLYCAN D,D-TRANSPEPTIDASE"/>
    <property type="match status" value="1"/>
</dbReference>
<dbReference type="PANTHER" id="PTHR30627:SF24">
    <property type="entry name" value="PENICILLIN-BINDING PROTEIN 4B"/>
    <property type="match status" value="1"/>
</dbReference>
<dbReference type="InterPro" id="IPR012338">
    <property type="entry name" value="Beta-lactam/transpept-like"/>
</dbReference>
<evidence type="ECO:0000259" key="1">
    <source>
        <dbReference type="Pfam" id="PF00905"/>
    </source>
</evidence>
<dbReference type="SUPFAM" id="SSF56601">
    <property type="entry name" value="beta-lactamase/transpeptidase-like"/>
    <property type="match status" value="1"/>
</dbReference>
<keyword evidence="4" id="KW-1185">Reference proteome</keyword>
<feature type="domain" description="Penicillin-binding protein transpeptidase" evidence="1">
    <location>
        <begin position="157"/>
        <end position="481"/>
    </location>
</feature>
<proteinExistence type="predicted"/>
<sequence length="486" mass="51302">MNKELKRVSMVVLGMFVALFLSTSVIQVVQADSLRADDRNRRTLFESYSAERGQILVDGQPIAQSVPVDDEYKFQRVYPPETAQLYAPITGYFTLNQGNAGIEDELNDVLSGTANSQFLDQINGIITGQDPKGASVELTIDPVAQQAAWDALGDQRGAIVAVRPKTGEIIAMVSKPTYDPNLLAGHDTDAVIANYKALDEAADNPLVNRAIGGGLYHPGSTFKPLLAAAGIDSGALTPDSQAQNPATFQLPGTSTNIHNADGGACGPGETVSLADALRLSCNIPMAQFGVTIGQDTLNRYTEAFGFGHRFEVPMPVTPSVFPNDLSEDRLMLASFGQEDDRVTPLQVALMSAAIGNKGKLMEPTLVEKVIAPDLSELQTHQPSVYNTPISEQTAATVTQMMVASVANGAASNARIGGVDVAGKTGTAENGADDPYTLWFTGFAPATDPEIAIAVVVENGGGRGQSAFGNQVAAPIAKRVIEAVLNR</sequence>
<dbReference type="EMBL" id="PGFF01000001">
    <property type="protein sequence ID" value="PJJ73735.1"/>
    <property type="molecule type" value="Genomic_DNA"/>
</dbReference>
<dbReference type="Proteomes" id="UP000228758">
    <property type="component" value="Unassembled WGS sequence"/>
</dbReference>
<evidence type="ECO:0000259" key="2">
    <source>
        <dbReference type="Pfam" id="PF21922"/>
    </source>
</evidence>
<dbReference type="GO" id="GO:0071972">
    <property type="term" value="F:peptidoglycan L,D-transpeptidase activity"/>
    <property type="evidence" value="ECO:0007669"/>
    <property type="project" value="TreeGrafter"/>
</dbReference>
<dbReference type="InterPro" id="IPR054120">
    <property type="entry name" value="PBPA_dimer"/>
</dbReference>
<dbReference type="RefSeq" id="WP_100365781.1">
    <property type="nucleotide sequence ID" value="NZ_PGFF01000001.1"/>
</dbReference>
<dbReference type="AlphaFoldDB" id="A0A2M9CPA6"/>
<protein>
    <submittedName>
        <fullName evidence="3">Peptidoglycan glycosyltransferase</fullName>
    </submittedName>
</protein>
<dbReference type="GO" id="GO:0016740">
    <property type="term" value="F:transferase activity"/>
    <property type="evidence" value="ECO:0007669"/>
    <property type="project" value="UniProtKB-KW"/>
</dbReference>
<dbReference type="OrthoDB" id="9766847at2"/>
<accession>A0A2M9CPA6</accession>
<dbReference type="Gene3D" id="3.40.710.10">
    <property type="entry name" value="DD-peptidase/beta-lactamase superfamily"/>
    <property type="match status" value="1"/>
</dbReference>
<dbReference type="GO" id="GO:0008658">
    <property type="term" value="F:penicillin binding"/>
    <property type="evidence" value="ECO:0007669"/>
    <property type="project" value="InterPro"/>
</dbReference>
<dbReference type="Pfam" id="PF00905">
    <property type="entry name" value="Transpeptidase"/>
    <property type="match status" value="1"/>
</dbReference>
<evidence type="ECO:0000313" key="3">
    <source>
        <dbReference type="EMBL" id="PJJ73735.1"/>
    </source>
</evidence>
<dbReference type="InterPro" id="IPR050515">
    <property type="entry name" value="Beta-lactam/transpept"/>
</dbReference>
<feature type="domain" description="Penicillin binding protein A dimerisation" evidence="2">
    <location>
        <begin position="52"/>
        <end position="136"/>
    </location>
</feature>
<reference evidence="3 4" key="1">
    <citation type="submission" date="2017-11" db="EMBL/GenBank/DDBJ databases">
        <title>Genomic Encyclopedia of Archaeal and Bacterial Type Strains, Phase II (KMG-II): From Individual Species to Whole Genera.</title>
        <authorList>
            <person name="Goeker M."/>
        </authorList>
    </citation>
    <scope>NUCLEOTIDE SEQUENCE [LARGE SCALE GENOMIC DNA]</scope>
    <source>
        <strain evidence="3 4">DSM 27393</strain>
    </source>
</reference>
<comment type="caution">
    <text evidence="3">The sequence shown here is derived from an EMBL/GenBank/DDBJ whole genome shotgun (WGS) entry which is preliminary data.</text>
</comment>
<dbReference type="Gene3D" id="3.90.1310.10">
    <property type="entry name" value="Penicillin-binding protein 2a (Domain 2)"/>
    <property type="match status" value="1"/>
</dbReference>
<dbReference type="GO" id="GO:0071555">
    <property type="term" value="P:cell wall organization"/>
    <property type="evidence" value="ECO:0007669"/>
    <property type="project" value="TreeGrafter"/>
</dbReference>
<dbReference type="Pfam" id="PF21922">
    <property type="entry name" value="PBP_dimer_2"/>
    <property type="match status" value="1"/>
</dbReference>
<dbReference type="InterPro" id="IPR001460">
    <property type="entry name" value="PCN-bd_Tpept"/>
</dbReference>
<name>A0A2M9CPA6_9MICO</name>
<gene>
    <name evidence="3" type="ORF">CLV46_3333</name>
</gene>